<proteinExistence type="predicted"/>
<dbReference type="EMBL" id="SNRX01000246">
    <property type="protein sequence ID" value="KAA6299760.1"/>
    <property type="molecule type" value="Genomic_DNA"/>
</dbReference>
<sequence length="33" mass="3771">MPIQIEHIAEPLVEQLMLDLQIAETKAADIFYS</sequence>
<dbReference type="AlphaFoldDB" id="A0A5M8NSG4"/>
<protein>
    <submittedName>
        <fullName evidence="1">Uncharacterized protein</fullName>
    </submittedName>
</protein>
<organism evidence="1 2">
    <name type="scientific">Candidatus Ordinivivax streblomastigis</name>
    <dbReference type="NCBI Taxonomy" id="2540710"/>
    <lineage>
        <taxon>Bacteria</taxon>
        <taxon>Pseudomonadati</taxon>
        <taxon>Bacteroidota</taxon>
        <taxon>Bacteroidia</taxon>
        <taxon>Bacteroidales</taxon>
        <taxon>Candidatus Ordinivivax</taxon>
    </lineage>
</organism>
<name>A0A5M8NSG4_9BACT</name>
<evidence type="ECO:0000313" key="2">
    <source>
        <dbReference type="Proteomes" id="UP000324575"/>
    </source>
</evidence>
<evidence type="ECO:0000313" key="1">
    <source>
        <dbReference type="EMBL" id="KAA6299760.1"/>
    </source>
</evidence>
<gene>
    <name evidence="1" type="ORF">EZS26_004097</name>
</gene>
<reference evidence="1 2" key="1">
    <citation type="submission" date="2019-03" db="EMBL/GenBank/DDBJ databases">
        <title>Single cell metagenomics reveals metabolic interactions within the superorganism composed of flagellate Streblomastix strix and complex community of Bacteroidetes bacteria on its surface.</title>
        <authorList>
            <person name="Treitli S.C."/>
            <person name="Kolisko M."/>
            <person name="Husnik F."/>
            <person name="Keeling P."/>
            <person name="Hampl V."/>
        </authorList>
    </citation>
    <scope>NUCLEOTIDE SEQUENCE [LARGE SCALE GENOMIC DNA]</scope>
    <source>
        <strain evidence="1">St1</strain>
    </source>
</reference>
<dbReference type="Proteomes" id="UP000324575">
    <property type="component" value="Unassembled WGS sequence"/>
</dbReference>
<accession>A0A5M8NSG4</accession>
<comment type="caution">
    <text evidence="1">The sequence shown here is derived from an EMBL/GenBank/DDBJ whole genome shotgun (WGS) entry which is preliminary data.</text>
</comment>